<dbReference type="EMBL" id="JAQMHB010000001">
    <property type="protein sequence ID" value="MDS9995021.1"/>
    <property type="molecule type" value="Genomic_DNA"/>
</dbReference>
<gene>
    <name evidence="1" type="ORF">PNQ69_19825</name>
</gene>
<proteinExistence type="predicted"/>
<evidence type="ECO:0000313" key="2">
    <source>
        <dbReference type="Proteomes" id="UP001260534"/>
    </source>
</evidence>
<reference evidence="1 2" key="1">
    <citation type="submission" date="2023-01" db="EMBL/GenBank/DDBJ databases">
        <title>Xanthomonas hawaiianensis sp. nov. isolated from Araceae family in Hawaii.</title>
        <authorList>
            <person name="Chunag S.-C."/>
            <person name="Dobhal S."/>
            <person name="Alvarez A."/>
            <person name="Arif M."/>
        </authorList>
    </citation>
    <scope>NUCLEOTIDE SEQUENCE [LARGE SCALE GENOMIC DNA]</scope>
    <source>
        <strain evidence="1 2">A2111</strain>
    </source>
</reference>
<dbReference type="RefSeq" id="WP_209230884.1">
    <property type="nucleotide sequence ID" value="NZ_JAGHXG010000010.1"/>
</dbReference>
<keyword evidence="2" id="KW-1185">Reference proteome</keyword>
<protein>
    <submittedName>
        <fullName evidence="1">Uncharacterized protein</fullName>
    </submittedName>
</protein>
<sequence length="77" mass="8305">MSRRVRGPRAQRGAARPGVLSFGYFDQPPAAVKRFFAQAKKSDSRVSAKAVAVAVAIAVKAIAVEEGIHSRRTLRRG</sequence>
<dbReference type="Proteomes" id="UP001260534">
    <property type="component" value="Unassembled WGS sequence"/>
</dbReference>
<evidence type="ECO:0000313" key="1">
    <source>
        <dbReference type="EMBL" id="MDS9995021.1"/>
    </source>
</evidence>
<organism evidence="1 2">
    <name type="scientific">Xanthomonas hawaiiensis</name>
    <dbReference type="NCBI Taxonomy" id="3003247"/>
    <lineage>
        <taxon>Bacteria</taxon>
        <taxon>Pseudomonadati</taxon>
        <taxon>Pseudomonadota</taxon>
        <taxon>Gammaproteobacteria</taxon>
        <taxon>Lysobacterales</taxon>
        <taxon>Lysobacteraceae</taxon>
        <taxon>Xanthomonas</taxon>
    </lineage>
</organism>
<comment type="caution">
    <text evidence="1">The sequence shown here is derived from an EMBL/GenBank/DDBJ whole genome shotgun (WGS) entry which is preliminary data.</text>
</comment>
<name>A0ABU2IA59_9XANT</name>
<accession>A0ABU2IA59</accession>